<feature type="repeat" description="ANK" evidence="3">
    <location>
        <begin position="90"/>
        <end position="122"/>
    </location>
</feature>
<dbReference type="PROSITE" id="PS50297">
    <property type="entry name" value="ANK_REP_REGION"/>
    <property type="match status" value="2"/>
</dbReference>
<dbReference type="EMBL" id="CP029077">
    <property type="protein sequence ID" value="QED23929.1"/>
    <property type="molecule type" value="Genomic_DNA"/>
</dbReference>
<evidence type="ECO:0000256" key="3">
    <source>
        <dbReference type="PROSITE-ProRule" id="PRU00023"/>
    </source>
</evidence>
<keyword evidence="1" id="KW-0677">Repeat</keyword>
<dbReference type="InterPro" id="IPR050776">
    <property type="entry name" value="Ank_Repeat/CDKN_Inhibitor"/>
</dbReference>
<sequence length="187" mass="20604">MQVIFFILLFFIFTNSNSFANTQCKTEICKQVYTGDIQRVEAILKKNKKQINVKENHGNSLLHIAVLNQDLSMIKILLKYGANINAQDKGGATALHIAARGNLNTVVEALLEANADINIQDNEGFSAIMRAVLLGKSEAVITILASKAPSCKIKNNYGQNLPSINPIKLSDEAKKILKAYVKECQNN</sequence>
<dbReference type="AlphaFoldDB" id="A0A5B8XGC8"/>
<feature type="repeat" description="ANK" evidence="3">
    <location>
        <begin position="57"/>
        <end position="89"/>
    </location>
</feature>
<keyword evidence="2 3" id="KW-0040">ANK repeat</keyword>
<evidence type="ECO:0000256" key="4">
    <source>
        <dbReference type="SAM" id="SignalP"/>
    </source>
</evidence>
<dbReference type="Proteomes" id="UP000321934">
    <property type="component" value="Chromosome"/>
</dbReference>
<feature type="signal peptide" evidence="4">
    <location>
        <begin position="1"/>
        <end position="20"/>
    </location>
</feature>
<accession>A0A5B8XGC8</accession>
<evidence type="ECO:0000256" key="1">
    <source>
        <dbReference type="ARBA" id="ARBA00022737"/>
    </source>
</evidence>
<organism evidence="5 6">
    <name type="scientific">Candidatus Deianiraea vastatrix</name>
    <dbReference type="NCBI Taxonomy" id="2163644"/>
    <lineage>
        <taxon>Bacteria</taxon>
        <taxon>Pseudomonadati</taxon>
        <taxon>Pseudomonadota</taxon>
        <taxon>Alphaproteobacteria</taxon>
        <taxon>Rickettsiales</taxon>
        <taxon>Candidatus Deianiraeaceae</taxon>
        <taxon>Candidatus Deianiraea</taxon>
    </lineage>
</organism>
<evidence type="ECO:0000313" key="5">
    <source>
        <dbReference type="EMBL" id="QED23929.1"/>
    </source>
</evidence>
<keyword evidence="4" id="KW-0732">Signal</keyword>
<dbReference type="Gene3D" id="1.25.40.20">
    <property type="entry name" value="Ankyrin repeat-containing domain"/>
    <property type="match status" value="1"/>
</dbReference>
<dbReference type="Pfam" id="PF12796">
    <property type="entry name" value="Ank_2"/>
    <property type="match status" value="1"/>
</dbReference>
<keyword evidence="6" id="KW-1185">Reference proteome</keyword>
<proteinExistence type="predicted"/>
<dbReference type="OrthoDB" id="7166344at2"/>
<dbReference type="PANTHER" id="PTHR24201">
    <property type="entry name" value="ANK_REP_REGION DOMAIN-CONTAINING PROTEIN"/>
    <property type="match status" value="1"/>
</dbReference>
<name>A0A5B8XGC8_9RICK</name>
<feature type="chain" id="PRO_5022733432" evidence="4">
    <location>
        <begin position="21"/>
        <end position="187"/>
    </location>
</feature>
<evidence type="ECO:0000313" key="6">
    <source>
        <dbReference type="Proteomes" id="UP000321934"/>
    </source>
</evidence>
<dbReference type="SUPFAM" id="SSF48403">
    <property type="entry name" value="Ankyrin repeat"/>
    <property type="match status" value="1"/>
</dbReference>
<dbReference type="InterPro" id="IPR036770">
    <property type="entry name" value="Ankyrin_rpt-contain_sf"/>
</dbReference>
<gene>
    <name evidence="5" type="ORF">Deia_01150</name>
</gene>
<reference evidence="5 6" key="1">
    <citation type="journal article" date="2019" name="ISME J.">
        <title>Deianiraea, an extracellular bacterium associated with the ciliate Paramecium, suggests an alternative scenario for the evolution of Rickettsiales.</title>
        <authorList>
            <person name="Castelli M."/>
            <person name="Sabaneyeva E."/>
            <person name="Lanzoni O."/>
            <person name="Lebedeva N."/>
            <person name="Floriano A.M."/>
            <person name="Gaiarsa S."/>
            <person name="Benken K."/>
            <person name="Modeo L."/>
            <person name="Bandi C."/>
            <person name="Potekhin A."/>
            <person name="Sassera D."/>
            <person name="Petroni G."/>
        </authorList>
    </citation>
    <scope>NUCLEOTIDE SEQUENCE [LARGE SCALE GENOMIC DNA]</scope>
    <source>
        <strain evidence="5">CyL4-1</strain>
    </source>
</reference>
<evidence type="ECO:0000256" key="2">
    <source>
        <dbReference type="ARBA" id="ARBA00023043"/>
    </source>
</evidence>
<dbReference type="InterPro" id="IPR002110">
    <property type="entry name" value="Ankyrin_rpt"/>
</dbReference>
<dbReference type="RefSeq" id="WP_146821437.1">
    <property type="nucleotide sequence ID" value="NZ_CP029077.1"/>
</dbReference>
<protein>
    <submittedName>
        <fullName evidence="5">Ankyrin repeats (3 copies)</fullName>
    </submittedName>
</protein>
<dbReference type="SMART" id="SM00248">
    <property type="entry name" value="ANK"/>
    <property type="match status" value="3"/>
</dbReference>
<dbReference type="PROSITE" id="PS50088">
    <property type="entry name" value="ANK_REPEAT"/>
    <property type="match status" value="2"/>
</dbReference>